<feature type="compositionally biased region" description="Polar residues" evidence="1">
    <location>
        <begin position="248"/>
        <end position="260"/>
    </location>
</feature>
<feature type="region of interest" description="Disordered" evidence="1">
    <location>
        <begin position="1"/>
        <end position="49"/>
    </location>
</feature>
<accession>A0AAN6MF78</accession>
<dbReference type="AlphaFoldDB" id="A0AAN6MF78"/>
<comment type="caution">
    <text evidence="2">The sequence shown here is derived from an EMBL/GenBank/DDBJ whole genome shotgun (WGS) entry which is preliminary data.</text>
</comment>
<feature type="compositionally biased region" description="Basic and acidic residues" evidence="1">
    <location>
        <begin position="674"/>
        <end position="688"/>
    </location>
</feature>
<dbReference type="Proteomes" id="UP001303889">
    <property type="component" value="Unassembled WGS sequence"/>
</dbReference>
<feature type="region of interest" description="Disordered" evidence="1">
    <location>
        <begin position="581"/>
        <end position="693"/>
    </location>
</feature>
<evidence type="ECO:0000256" key="1">
    <source>
        <dbReference type="SAM" id="MobiDB-lite"/>
    </source>
</evidence>
<dbReference type="EMBL" id="MU855831">
    <property type="protein sequence ID" value="KAK3899112.1"/>
    <property type="molecule type" value="Genomic_DNA"/>
</dbReference>
<feature type="compositionally biased region" description="Polar residues" evidence="1">
    <location>
        <begin position="195"/>
        <end position="205"/>
    </location>
</feature>
<feature type="compositionally biased region" description="Polar residues" evidence="1">
    <location>
        <begin position="327"/>
        <end position="338"/>
    </location>
</feature>
<feature type="region of interest" description="Disordered" evidence="1">
    <location>
        <begin position="465"/>
        <end position="565"/>
    </location>
</feature>
<feature type="compositionally biased region" description="Polar residues" evidence="1">
    <location>
        <begin position="831"/>
        <end position="850"/>
    </location>
</feature>
<evidence type="ECO:0000313" key="2">
    <source>
        <dbReference type="EMBL" id="KAK3899112.1"/>
    </source>
</evidence>
<sequence length="872" mass="94024">MECLEAHSPHSPQSAHDFCDSPLKPEPLRIAHRTESTSSGDTCVNDPPTEDIRIGEEVPQLPDVHDAITGTQDTAAPLETTTQSLRATSPRLSALKSKFETIDTMVRPGGELICQFVVGAAASKSSTPRPALAPLDPNLTAAAIPASTGVGISAREGQIGNLDGHCDNSRGIKASITPQKPSKMDQPRSAGLGVSTGTTPAAQSVSERRKMFERLSGDGVFAAPIVAQANVHPIKPIHVDTGLVSALRSTSSKIPRSRTSPRPGGLDKRSSPQSSLRPPRPREEKNHLFLGAQKEKPFQQNNHTVADLRRTFEREPATKIARPGGSLPNTPKRTQTPKIETRIISPGSRVDKKPSVRRRPVDRDLKPFALPDRVPVSWSRAHPSRLPTPTTIRQAEGRALRANLVDELSQTVRCKASLTDRANAMGQASERVRSPITPDPQPLLVARTISVKAYTVRPVSRSSKIPRAKFPTDPLPENRNNDAEARRVAPRTAASRSLQHWKTRSPTKSSPSLPVIVSTTIGASTRSGLRQPSPLVSGIPLKSKAQRPVTPARKENVSGAAAGNAESPVRQRIFALEHLGQRADGEGMATEKAQNTASGEAPEATEVGAPTEHTRQTSVKKASGWERRLGSQTLRSFSASARRKLSGSKRRSRSPQGSSKSQITVSKRQVHTPTSERPRVPDHASEKTRLHRNFSLRATLRKISLSHHGSEAFPASPRPMSSPSAEQLAKTASIAPRPFHRIRTRSGRFLPVRNSYHGASNSKLSSGLVENDVLVSSASSWVGGSRISAQVASHAEIADPKPSMDGETQTWTRRATVAALDLGRRFRGTRKTSTSVPQSGLSKTSVPAERNSTALCTTITAPQLTTPIHQEE</sequence>
<proteinExistence type="predicted"/>
<feature type="compositionally biased region" description="Basic and acidic residues" evidence="1">
    <location>
        <begin position="26"/>
        <end position="35"/>
    </location>
</feature>
<feature type="region of interest" description="Disordered" evidence="1">
    <location>
        <begin position="174"/>
        <end position="206"/>
    </location>
</feature>
<gene>
    <name evidence="2" type="ORF">C8A05DRAFT_37283</name>
</gene>
<protein>
    <submittedName>
        <fullName evidence="2">Uncharacterized protein</fullName>
    </submittedName>
</protein>
<feature type="compositionally biased region" description="Polar residues" evidence="1">
    <location>
        <begin position="655"/>
        <end position="673"/>
    </location>
</feature>
<evidence type="ECO:0000313" key="3">
    <source>
        <dbReference type="Proteomes" id="UP001303889"/>
    </source>
</evidence>
<feature type="region of interest" description="Disordered" evidence="1">
    <location>
        <begin position="319"/>
        <end position="338"/>
    </location>
</feature>
<feature type="compositionally biased region" description="Polar residues" evidence="1">
    <location>
        <begin position="506"/>
        <end position="530"/>
    </location>
</feature>
<feature type="region of interest" description="Disordered" evidence="1">
    <location>
        <begin position="248"/>
        <end position="282"/>
    </location>
</feature>
<organism evidence="2 3">
    <name type="scientific">Staphylotrichum tortipilum</name>
    <dbReference type="NCBI Taxonomy" id="2831512"/>
    <lineage>
        <taxon>Eukaryota</taxon>
        <taxon>Fungi</taxon>
        <taxon>Dikarya</taxon>
        <taxon>Ascomycota</taxon>
        <taxon>Pezizomycotina</taxon>
        <taxon>Sordariomycetes</taxon>
        <taxon>Sordariomycetidae</taxon>
        <taxon>Sordariales</taxon>
        <taxon>Chaetomiaceae</taxon>
        <taxon>Staphylotrichum</taxon>
    </lineage>
</organism>
<reference evidence="2" key="1">
    <citation type="journal article" date="2023" name="Mol. Phylogenet. Evol.">
        <title>Genome-scale phylogeny and comparative genomics of the fungal order Sordariales.</title>
        <authorList>
            <person name="Hensen N."/>
            <person name="Bonometti L."/>
            <person name="Westerberg I."/>
            <person name="Brannstrom I.O."/>
            <person name="Guillou S."/>
            <person name="Cros-Aarteil S."/>
            <person name="Calhoun S."/>
            <person name="Haridas S."/>
            <person name="Kuo A."/>
            <person name="Mondo S."/>
            <person name="Pangilinan J."/>
            <person name="Riley R."/>
            <person name="LaButti K."/>
            <person name="Andreopoulos B."/>
            <person name="Lipzen A."/>
            <person name="Chen C."/>
            <person name="Yan M."/>
            <person name="Daum C."/>
            <person name="Ng V."/>
            <person name="Clum A."/>
            <person name="Steindorff A."/>
            <person name="Ohm R.A."/>
            <person name="Martin F."/>
            <person name="Silar P."/>
            <person name="Natvig D.O."/>
            <person name="Lalanne C."/>
            <person name="Gautier V."/>
            <person name="Ament-Velasquez S.L."/>
            <person name="Kruys A."/>
            <person name="Hutchinson M.I."/>
            <person name="Powell A.J."/>
            <person name="Barry K."/>
            <person name="Miller A.N."/>
            <person name="Grigoriev I.V."/>
            <person name="Debuchy R."/>
            <person name="Gladieux P."/>
            <person name="Hiltunen Thoren M."/>
            <person name="Johannesson H."/>
        </authorList>
    </citation>
    <scope>NUCLEOTIDE SEQUENCE</scope>
    <source>
        <strain evidence="2">CBS 103.79</strain>
    </source>
</reference>
<name>A0AAN6MF78_9PEZI</name>
<reference evidence="2" key="2">
    <citation type="submission" date="2023-05" db="EMBL/GenBank/DDBJ databases">
        <authorList>
            <consortium name="Lawrence Berkeley National Laboratory"/>
            <person name="Steindorff A."/>
            <person name="Hensen N."/>
            <person name="Bonometti L."/>
            <person name="Westerberg I."/>
            <person name="Brannstrom I.O."/>
            <person name="Guillou S."/>
            <person name="Cros-Aarteil S."/>
            <person name="Calhoun S."/>
            <person name="Haridas S."/>
            <person name="Kuo A."/>
            <person name="Mondo S."/>
            <person name="Pangilinan J."/>
            <person name="Riley R."/>
            <person name="Labutti K."/>
            <person name="Andreopoulos B."/>
            <person name="Lipzen A."/>
            <person name="Chen C."/>
            <person name="Yanf M."/>
            <person name="Daum C."/>
            <person name="Ng V."/>
            <person name="Clum A."/>
            <person name="Ohm R."/>
            <person name="Martin F."/>
            <person name="Silar P."/>
            <person name="Natvig D."/>
            <person name="Lalanne C."/>
            <person name="Gautier V."/>
            <person name="Ament-Velasquez S.L."/>
            <person name="Kruys A."/>
            <person name="Hutchinson M.I."/>
            <person name="Powell A.J."/>
            <person name="Barry K."/>
            <person name="Miller A.N."/>
            <person name="Grigoriev I.V."/>
            <person name="Debuchy R."/>
            <person name="Gladieux P."/>
            <person name="Thoren M.H."/>
            <person name="Johannesson H."/>
        </authorList>
    </citation>
    <scope>NUCLEOTIDE SEQUENCE</scope>
    <source>
        <strain evidence="2">CBS 103.79</strain>
    </source>
</reference>
<keyword evidence="3" id="KW-1185">Reference proteome</keyword>
<feature type="compositionally biased region" description="Basic residues" evidence="1">
    <location>
        <begin position="641"/>
        <end position="653"/>
    </location>
</feature>
<feature type="region of interest" description="Disordered" evidence="1">
    <location>
        <begin position="828"/>
        <end position="850"/>
    </location>
</feature>